<protein>
    <submittedName>
        <fullName evidence="1">Uncharacterized protein</fullName>
    </submittedName>
</protein>
<proteinExistence type="predicted"/>
<dbReference type="AlphaFoldDB" id="A0A919AZ38"/>
<name>A0A919AZ38_9ACTN</name>
<organism evidence="1 2">
    <name type="scientific">Streptomyces fumanus</name>
    <dbReference type="NCBI Taxonomy" id="67302"/>
    <lineage>
        <taxon>Bacteria</taxon>
        <taxon>Bacillati</taxon>
        <taxon>Actinomycetota</taxon>
        <taxon>Actinomycetes</taxon>
        <taxon>Kitasatosporales</taxon>
        <taxon>Streptomycetaceae</taxon>
        <taxon>Streptomyces</taxon>
    </lineage>
</organism>
<dbReference type="EMBL" id="BNBI01000023">
    <property type="protein sequence ID" value="GHF33515.1"/>
    <property type="molecule type" value="Genomic_DNA"/>
</dbReference>
<reference evidence="1" key="1">
    <citation type="journal article" date="2014" name="Int. J. Syst. Evol. Microbiol.">
        <title>Complete genome sequence of Corynebacterium casei LMG S-19264T (=DSM 44701T), isolated from a smear-ripened cheese.</title>
        <authorList>
            <consortium name="US DOE Joint Genome Institute (JGI-PGF)"/>
            <person name="Walter F."/>
            <person name="Albersmeier A."/>
            <person name="Kalinowski J."/>
            <person name="Ruckert C."/>
        </authorList>
    </citation>
    <scope>NUCLEOTIDE SEQUENCE</scope>
    <source>
        <strain evidence="1">JCM 4477</strain>
    </source>
</reference>
<comment type="caution">
    <text evidence="1">The sequence shown here is derived from an EMBL/GenBank/DDBJ whole genome shotgun (WGS) entry which is preliminary data.</text>
</comment>
<reference evidence="1" key="2">
    <citation type="submission" date="2020-09" db="EMBL/GenBank/DDBJ databases">
        <authorList>
            <person name="Sun Q."/>
            <person name="Ohkuma M."/>
        </authorList>
    </citation>
    <scope>NUCLEOTIDE SEQUENCE</scope>
    <source>
        <strain evidence="1">JCM 4477</strain>
    </source>
</reference>
<keyword evidence="2" id="KW-1185">Reference proteome</keyword>
<sequence>MRSDRLLQSLHAVAGALQRHSRVPAVADWIEEYRAITATGGGQA</sequence>
<evidence type="ECO:0000313" key="1">
    <source>
        <dbReference type="EMBL" id="GHF33515.1"/>
    </source>
</evidence>
<gene>
    <name evidence="1" type="ORF">GCM10018772_68930</name>
</gene>
<evidence type="ECO:0000313" key="2">
    <source>
        <dbReference type="Proteomes" id="UP000630718"/>
    </source>
</evidence>
<dbReference type="Proteomes" id="UP000630718">
    <property type="component" value="Unassembled WGS sequence"/>
</dbReference>
<accession>A0A919AZ38</accession>